<dbReference type="Gene3D" id="3.40.50.1820">
    <property type="entry name" value="alpha/beta hydrolase"/>
    <property type="match status" value="1"/>
</dbReference>
<reference evidence="3" key="1">
    <citation type="journal article" date="2019" name="Int. J. Syst. Evol. Microbiol.">
        <title>The Global Catalogue of Microorganisms (GCM) 10K type strain sequencing project: providing services to taxonomists for standard genome sequencing and annotation.</title>
        <authorList>
            <consortium name="The Broad Institute Genomics Platform"/>
            <consortium name="The Broad Institute Genome Sequencing Center for Infectious Disease"/>
            <person name="Wu L."/>
            <person name="Ma J."/>
        </authorList>
    </citation>
    <scope>NUCLEOTIDE SEQUENCE [LARGE SCALE GENOMIC DNA]</scope>
    <source>
        <strain evidence="3">NBRC 109341</strain>
    </source>
</reference>
<proteinExistence type="predicted"/>
<dbReference type="Pfam" id="PF12697">
    <property type="entry name" value="Abhydrolase_6"/>
    <property type="match status" value="1"/>
</dbReference>
<keyword evidence="3" id="KW-1185">Reference proteome</keyword>
<dbReference type="InterPro" id="IPR000073">
    <property type="entry name" value="AB_hydrolase_1"/>
</dbReference>
<evidence type="ECO:0000313" key="3">
    <source>
        <dbReference type="Proteomes" id="UP001156903"/>
    </source>
</evidence>
<dbReference type="SUPFAM" id="SSF53474">
    <property type="entry name" value="alpha/beta-Hydrolases"/>
    <property type="match status" value="1"/>
</dbReference>
<feature type="domain" description="AB hydrolase-1" evidence="1">
    <location>
        <begin position="41"/>
        <end position="261"/>
    </location>
</feature>
<accession>A0ABQ6CAH5</accession>
<comment type="caution">
    <text evidence="2">The sequence shown here is derived from an EMBL/GenBank/DDBJ whole genome shotgun (WGS) entry which is preliminary data.</text>
</comment>
<name>A0ABQ6CAH5_9BURK</name>
<protein>
    <recommendedName>
        <fullName evidence="1">AB hydrolase-1 domain-containing protein</fullName>
    </recommendedName>
</protein>
<dbReference type="Proteomes" id="UP001156903">
    <property type="component" value="Unassembled WGS sequence"/>
</dbReference>
<sequence length="292" mass="30057">MTVPAGTGPAAPDERFCETFDGYTLPVRVLPAGRGCRMLALHGARSNLERLDPWLRPLQARGVASLAGSLSGHGSDSPLALDATSLARNLQEALRFAARLSPGPEVVMGHSLGGALALKVAEAHAATVHTLVLGGPALYPEAAFAAPHFGPPFTAAISVPFGFRDSASLAFLRRFQGRVLLVTGEYDGLPAQAHGGQAGRSAGTVTVTVPDGASHTVYSPIPAEVLADIRAAAGARCSTIVLEGCDHRMSAHLARRPAVADRLAEQVQRIIAAAGTGPAVHGRIGASGAWRA</sequence>
<dbReference type="InterPro" id="IPR029058">
    <property type="entry name" value="AB_hydrolase_fold"/>
</dbReference>
<gene>
    <name evidence="2" type="ORF">GCM10007935_40850</name>
</gene>
<evidence type="ECO:0000313" key="2">
    <source>
        <dbReference type="EMBL" id="GLS16642.1"/>
    </source>
</evidence>
<dbReference type="EMBL" id="BSPB01000070">
    <property type="protein sequence ID" value="GLS16642.1"/>
    <property type="molecule type" value="Genomic_DNA"/>
</dbReference>
<organism evidence="2 3">
    <name type="scientific">Hydrogenophaga electricum</name>
    <dbReference type="NCBI Taxonomy" id="1230953"/>
    <lineage>
        <taxon>Bacteria</taxon>
        <taxon>Pseudomonadati</taxon>
        <taxon>Pseudomonadota</taxon>
        <taxon>Betaproteobacteria</taxon>
        <taxon>Burkholderiales</taxon>
        <taxon>Comamonadaceae</taxon>
        <taxon>Hydrogenophaga</taxon>
    </lineage>
</organism>
<evidence type="ECO:0000259" key="1">
    <source>
        <dbReference type="Pfam" id="PF12697"/>
    </source>
</evidence>